<dbReference type="RefSeq" id="WP_209143637.1">
    <property type="nucleotide sequence ID" value="NZ_JAGHKO010000017.1"/>
</dbReference>
<proteinExistence type="predicted"/>
<name>A0ABS3Z3L0_9BACT</name>
<evidence type="ECO:0008006" key="3">
    <source>
        <dbReference type="Google" id="ProtNLM"/>
    </source>
</evidence>
<dbReference type="EMBL" id="JAGHKO010000017">
    <property type="protein sequence ID" value="MBO9204753.1"/>
    <property type="molecule type" value="Genomic_DNA"/>
</dbReference>
<gene>
    <name evidence="1" type="ORF">J7I42_30975</name>
</gene>
<evidence type="ECO:0000313" key="1">
    <source>
        <dbReference type="EMBL" id="MBO9204753.1"/>
    </source>
</evidence>
<protein>
    <recommendedName>
        <fullName evidence="3">DUF4304 domain-containing protein</fullName>
    </recommendedName>
</protein>
<organism evidence="1 2">
    <name type="scientific">Niastella soli</name>
    <dbReference type="NCBI Taxonomy" id="2821487"/>
    <lineage>
        <taxon>Bacteria</taxon>
        <taxon>Pseudomonadati</taxon>
        <taxon>Bacteroidota</taxon>
        <taxon>Chitinophagia</taxon>
        <taxon>Chitinophagales</taxon>
        <taxon>Chitinophagaceae</taxon>
        <taxon>Niastella</taxon>
    </lineage>
</organism>
<keyword evidence="2" id="KW-1185">Reference proteome</keyword>
<comment type="caution">
    <text evidence="1">The sequence shown here is derived from an EMBL/GenBank/DDBJ whole genome shotgun (WGS) entry which is preliminary data.</text>
</comment>
<reference evidence="1 2" key="1">
    <citation type="submission" date="2021-03" db="EMBL/GenBank/DDBJ databases">
        <title>Assistant Professor.</title>
        <authorList>
            <person name="Huq M.A."/>
        </authorList>
    </citation>
    <scope>NUCLEOTIDE SEQUENCE [LARGE SCALE GENOMIC DNA]</scope>
    <source>
        <strain evidence="1 2">MAH-29</strain>
    </source>
</reference>
<sequence>MTTFWTEDSILTNQSEHTPPAEIFDAFCQAIGFYYQQKGYKYTKSRPKVKIESKDLFVEINFWSSRSNMAGSSVGLEILPYVGSKKLKKWIKTNKTGRNEYIYGPTKYDFRHQNIYGTTVDFFLDLILKIDKYIAAQLNIEDNKKFIDKLYADNNGELIIDNFACYLAMTNDPRLSAFIEAHVDGLGDELISKLKAIEASRQTGSELISE</sequence>
<evidence type="ECO:0000313" key="2">
    <source>
        <dbReference type="Proteomes" id="UP000677244"/>
    </source>
</evidence>
<dbReference type="Proteomes" id="UP000677244">
    <property type="component" value="Unassembled WGS sequence"/>
</dbReference>
<accession>A0ABS3Z3L0</accession>